<evidence type="ECO:0000256" key="4">
    <source>
        <dbReference type="ARBA" id="ARBA00022692"/>
    </source>
</evidence>
<evidence type="ECO:0000256" key="5">
    <source>
        <dbReference type="ARBA" id="ARBA00022989"/>
    </source>
</evidence>
<feature type="transmembrane region" description="Helical" evidence="7">
    <location>
        <begin position="279"/>
        <end position="299"/>
    </location>
</feature>
<feature type="transmembrane region" description="Helical" evidence="7">
    <location>
        <begin position="21"/>
        <end position="40"/>
    </location>
</feature>
<dbReference type="InterPro" id="IPR052049">
    <property type="entry name" value="Electron_transfer_protein"/>
</dbReference>
<protein>
    <submittedName>
        <fullName evidence="8">Prokaryotic molybdopterin-containing oxidoreductase family, membrane subunit</fullName>
    </submittedName>
</protein>
<proteinExistence type="inferred from homology"/>
<feature type="transmembrane region" description="Helical" evidence="7">
    <location>
        <begin position="354"/>
        <end position="379"/>
    </location>
</feature>
<feature type="transmembrane region" description="Helical" evidence="7">
    <location>
        <begin position="167"/>
        <end position="190"/>
    </location>
</feature>
<keyword evidence="4 7" id="KW-0812">Transmembrane</keyword>
<dbReference type="AlphaFoldDB" id="A0A239CI66"/>
<feature type="transmembrane region" description="Helical" evidence="7">
    <location>
        <begin position="237"/>
        <end position="259"/>
    </location>
</feature>
<dbReference type="GO" id="GO:0005886">
    <property type="term" value="C:plasma membrane"/>
    <property type="evidence" value="ECO:0007669"/>
    <property type="project" value="UniProtKB-SubCell"/>
</dbReference>
<dbReference type="Gene3D" id="1.20.1630.10">
    <property type="entry name" value="Formate dehydrogenase/DMSO reductase domain"/>
    <property type="match status" value="1"/>
</dbReference>
<gene>
    <name evidence="8" type="ORF">SAMN04488503_3135</name>
</gene>
<feature type="transmembrane region" description="Helical" evidence="7">
    <location>
        <begin position="128"/>
        <end position="147"/>
    </location>
</feature>
<dbReference type="Proteomes" id="UP000198324">
    <property type="component" value="Unassembled WGS sequence"/>
</dbReference>
<dbReference type="InterPro" id="IPR005614">
    <property type="entry name" value="NrfD-like"/>
</dbReference>
<evidence type="ECO:0000313" key="8">
    <source>
        <dbReference type="EMBL" id="SNS19639.1"/>
    </source>
</evidence>
<feature type="transmembrane region" description="Helical" evidence="7">
    <location>
        <begin position="202"/>
        <end position="225"/>
    </location>
</feature>
<dbReference type="Pfam" id="PF03916">
    <property type="entry name" value="NrfD"/>
    <property type="match status" value="1"/>
</dbReference>
<evidence type="ECO:0000256" key="2">
    <source>
        <dbReference type="ARBA" id="ARBA00008929"/>
    </source>
</evidence>
<evidence type="ECO:0000256" key="1">
    <source>
        <dbReference type="ARBA" id="ARBA00004651"/>
    </source>
</evidence>
<dbReference type="PANTHER" id="PTHR34856">
    <property type="entry name" value="PROTEIN NRFD"/>
    <property type="match status" value="1"/>
</dbReference>
<evidence type="ECO:0000256" key="3">
    <source>
        <dbReference type="ARBA" id="ARBA00022475"/>
    </source>
</evidence>
<keyword evidence="9" id="KW-1185">Reference proteome</keyword>
<organism evidence="8 9">
    <name type="scientific">Humidesulfovibrio mexicanus</name>
    <dbReference type="NCBI Taxonomy" id="147047"/>
    <lineage>
        <taxon>Bacteria</taxon>
        <taxon>Pseudomonadati</taxon>
        <taxon>Thermodesulfobacteriota</taxon>
        <taxon>Desulfovibrionia</taxon>
        <taxon>Desulfovibrionales</taxon>
        <taxon>Desulfovibrionaceae</taxon>
        <taxon>Humidesulfovibrio</taxon>
    </lineage>
</organism>
<accession>A0A239CI66</accession>
<feature type="transmembrane region" description="Helical" evidence="7">
    <location>
        <begin position="52"/>
        <end position="75"/>
    </location>
</feature>
<feature type="transmembrane region" description="Helical" evidence="7">
    <location>
        <begin position="311"/>
        <end position="334"/>
    </location>
</feature>
<dbReference type="RefSeq" id="WP_089275324.1">
    <property type="nucleotide sequence ID" value="NZ_FZOC01000008.1"/>
</dbReference>
<dbReference type="PANTHER" id="PTHR34856:SF2">
    <property type="entry name" value="PROTEIN NRFD"/>
    <property type="match status" value="1"/>
</dbReference>
<sequence length="399" mass="43543">MNASFLENLRHGDRARLLKGLWLLALAVGALGLFQRLFYGDQAAGFGSYVPWGLWVAAYTYFSGLAAGAFLLAAGIRVFNIRALEPIAKLCLFASFITLALGLITIGLDLGHMERALLVLLRPQFHSMMAWMVWLYTAYLILLVLLLRRSLRPGPAGSDDAGKTPGLMLAGIPLVIGFAGGVGALFGTVAAREYWHSSLFPVFFLAGALTSGAALVTALTAWLWPGRDEAWKEMVQLLGRIVLGLVLLECVLEFAEFTIPAWYGVGSGFELVWYVLFGPYWYVFWIFHLGLGVAVPLYLLARRPEPKDVGLAAALVTVMFFAVRLNLVIPGLIVPELRGLEQAYTDPVGGKLSFAYLPSLFEWQILIGVVAVGVALWLAGTKRFPNVFPSPSQSSEVKS</sequence>
<evidence type="ECO:0000313" key="9">
    <source>
        <dbReference type="Proteomes" id="UP000198324"/>
    </source>
</evidence>
<reference evidence="8 9" key="1">
    <citation type="submission" date="2017-06" db="EMBL/GenBank/DDBJ databases">
        <authorList>
            <person name="Kim H.J."/>
            <person name="Triplett B.A."/>
        </authorList>
    </citation>
    <scope>NUCLEOTIDE SEQUENCE [LARGE SCALE GENOMIC DNA]</scope>
    <source>
        <strain evidence="8 9">DSM 13116</strain>
    </source>
</reference>
<dbReference type="OrthoDB" id="9772767at2"/>
<feature type="transmembrane region" description="Helical" evidence="7">
    <location>
        <begin position="87"/>
        <end position="108"/>
    </location>
</feature>
<comment type="subcellular location">
    <subcellularLocation>
        <location evidence="1">Cell membrane</location>
        <topology evidence="1">Multi-pass membrane protein</topology>
    </subcellularLocation>
</comment>
<keyword evidence="6 7" id="KW-0472">Membrane</keyword>
<dbReference type="EMBL" id="FZOC01000008">
    <property type="protein sequence ID" value="SNS19639.1"/>
    <property type="molecule type" value="Genomic_DNA"/>
</dbReference>
<name>A0A239CI66_9BACT</name>
<evidence type="ECO:0000256" key="6">
    <source>
        <dbReference type="ARBA" id="ARBA00023136"/>
    </source>
</evidence>
<comment type="similarity">
    <text evidence="2">Belongs to the NrfD family.</text>
</comment>
<evidence type="ECO:0000256" key="7">
    <source>
        <dbReference type="SAM" id="Phobius"/>
    </source>
</evidence>
<keyword evidence="3" id="KW-1003">Cell membrane</keyword>
<keyword evidence="5 7" id="KW-1133">Transmembrane helix</keyword>